<dbReference type="Proteomes" id="UP000030748">
    <property type="component" value="Unassembled WGS sequence"/>
</dbReference>
<evidence type="ECO:0000313" key="4">
    <source>
        <dbReference type="Proteomes" id="UP000030748"/>
    </source>
</evidence>
<dbReference type="InterPro" id="IPR036047">
    <property type="entry name" value="F-box-like_dom_sf"/>
</dbReference>
<dbReference type="PANTHER" id="PTHR35546:SF25">
    <property type="entry name" value="F-BOX DOMAIN-CONTAINING PROTEIN"/>
    <property type="match status" value="1"/>
</dbReference>
<dbReference type="InterPro" id="IPR055290">
    <property type="entry name" value="At3g26010-like"/>
</dbReference>
<dbReference type="Pfam" id="PF24750">
    <property type="entry name" value="b-prop_At3g26010-like"/>
    <property type="match status" value="1"/>
</dbReference>
<feature type="domain" description="F-box" evidence="1">
    <location>
        <begin position="11"/>
        <end position="45"/>
    </location>
</feature>
<dbReference type="SUPFAM" id="SSF81383">
    <property type="entry name" value="F-box domain"/>
    <property type="match status" value="1"/>
</dbReference>
<proteinExistence type="predicted"/>
<feature type="domain" description="F-box protein At3g26010-like beta-propeller" evidence="2">
    <location>
        <begin position="103"/>
        <end position="322"/>
    </location>
</feature>
<dbReference type="eggNOG" id="ENOG502R8CU">
    <property type="taxonomic scope" value="Eukaryota"/>
</dbReference>
<sequence length="389" mass="44007">MNAAKRIESNDDLLTELLLQLPPKSVFKFISVSKRWKTIINDPFFIENYSKRRSSGDGRLLALFQTKFTPPTIPGDPIQMNILPIHPCNITFDHVPKEGLGTFVNSSNGLILCGLLQLVGKHMVTMYTVLNPVTGKCVALPRPPTIWRDELYLSSFDAIMCEENKTALEPNYIVVRVRELWGKVMKIETFSSVTGMWATSSLKATGSITESPYEPLYMPPVVVNGVFHWLTASFELAVYDPNKYKKHLQLIKAPYTSGGNCTSVIVTRSPFPDDVLLYGAIDSPWLKFWMLEKGGGDNGSYKRDTTIRRREWVLMHDIRVECLYKGIDMSKKCLFLDVFMGCADVGFDGVVSRDPLVVLLKKGETWFLYNFESKTSRLAPYRGCLRNSS</sequence>
<evidence type="ECO:0000313" key="3">
    <source>
        <dbReference type="EMBL" id="EYU39496.1"/>
    </source>
</evidence>
<gene>
    <name evidence="3" type="ORF">MIMGU_mgv1a024364mg</name>
</gene>
<dbReference type="AlphaFoldDB" id="A0A022RH46"/>
<dbReference type="InterPro" id="IPR056592">
    <property type="entry name" value="Beta-prop_At3g26010-like"/>
</dbReference>
<evidence type="ECO:0000259" key="1">
    <source>
        <dbReference type="Pfam" id="PF00646"/>
    </source>
</evidence>
<keyword evidence="4" id="KW-1185">Reference proteome</keyword>
<dbReference type="EMBL" id="KI630443">
    <property type="protein sequence ID" value="EYU39496.1"/>
    <property type="molecule type" value="Genomic_DNA"/>
</dbReference>
<accession>A0A022RH46</accession>
<name>A0A022RH46_ERYGU</name>
<dbReference type="PANTHER" id="PTHR35546">
    <property type="entry name" value="F-BOX PROTEIN INTERACTION DOMAIN PROTEIN-RELATED"/>
    <property type="match status" value="1"/>
</dbReference>
<dbReference type="Pfam" id="PF00646">
    <property type="entry name" value="F-box"/>
    <property type="match status" value="1"/>
</dbReference>
<protein>
    <submittedName>
        <fullName evidence="3">Uncharacterized protein</fullName>
    </submittedName>
</protein>
<dbReference type="InterPro" id="IPR001810">
    <property type="entry name" value="F-box_dom"/>
</dbReference>
<evidence type="ECO:0000259" key="2">
    <source>
        <dbReference type="Pfam" id="PF24750"/>
    </source>
</evidence>
<feature type="non-terminal residue" evidence="3">
    <location>
        <position position="389"/>
    </location>
</feature>
<reference evidence="3 4" key="1">
    <citation type="journal article" date="2013" name="Proc. Natl. Acad. Sci. U.S.A.">
        <title>Fine-scale variation in meiotic recombination in Mimulus inferred from population shotgun sequencing.</title>
        <authorList>
            <person name="Hellsten U."/>
            <person name="Wright K.M."/>
            <person name="Jenkins J."/>
            <person name="Shu S."/>
            <person name="Yuan Y."/>
            <person name="Wessler S.R."/>
            <person name="Schmutz J."/>
            <person name="Willis J.H."/>
            <person name="Rokhsar D.S."/>
        </authorList>
    </citation>
    <scope>NUCLEOTIDE SEQUENCE [LARGE SCALE GENOMIC DNA]</scope>
    <source>
        <strain evidence="4">cv. DUN x IM62</strain>
    </source>
</reference>
<organism evidence="3 4">
    <name type="scientific">Erythranthe guttata</name>
    <name type="common">Yellow monkey flower</name>
    <name type="synonym">Mimulus guttatus</name>
    <dbReference type="NCBI Taxonomy" id="4155"/>
    <lineage>
        <taxon>Eukaryota</taxon>
        <taxon>Viridiplantae</taxon>
        <taxon>Streptophyta</taxon>
        <taxon>Embryophyta</taxon>
        <taxon>Tracheophyta</taxon>
        <taxon>Spermatophyta</taxon>
        <taxon>Magnoliopsida</taxon>
        <taxon>eudicotyledons</taxon>
        <taxon>Gunneridae</taxon>
        <taxon>Pentapetalae</taxon>
        <taxon>asterids</taxon>
        <taxon>lamiids</taxon>
        <taxon>Lamiales</taxon>
        <taxon>Phrymaceae</taxon>
        <taxon>Erythranthe</taxon>
    </lineage>
</organism>